<dbReference type="Pfam" id="PF20137">
    <property type="entry name" value="BubE"/>
    <property type="match status" value="1"/>
</dbReference>
<dbReference type="Proteomes" id="UP001148313">
    <property type="component" value="Unassembled WGS sequence"/>
</dbReference>
<evidence type="ECO:0000256" key="1">
    <source>
        <dbReference type="SAM" id="MobiDB-lite"/>
    </source>
</evidence>
<sequence length="150" mass="17125">MTRSIERLTPRFVEFIPKALEPGVLYISVEYTTTAHSCACGCGEKVVLPLHPTDWCLTFDGKSITMRPSVGNWGFPCRSHYLITGSQIEWASDWSEEQIAAGRTRDAKRRSSWHKGNRAKEPKAVEPIRDTRGNNGLIQRLVAFVTWFWR</sequence>
<reference evidence="2" key="1">
    <citation type="submission" date="2022-11" db="EMBL/GenBank/DDBJ databases">
        <title>Hoeflea poritis sp. nov., isolated from scleractinian coral Porites lutea.</title>
        <authorList>
            <person name="Zhang G."/>
            <person name="Wei Q."/>
            <person name="Cai L."/>
        </authorList>
    </citation>
    <scope>NUCLEOTIDE SEQUENCE</scope>
    <source>
        <strain evidence="2">E7-10</strain>
    </source>
</reference>
<proteinExistence type="predicted"/>
<name>A0ABT4VV74_9HYPH</name>
<keyword evidence="3" id="KW-1185">Reference proteome</keyword>
<dbReference type="RefSeq" id="WP_271092496.1">
    <property type="nucleotide sequence ID" value="NZ_JAPJZH010000026.1"/>
</dbReference>
<dbReference type="EMBL" id="JAPJZH010000026">
    <property type="protein sequence ID" value="MDA4848622.1"/>
    <property type="molecule type" value="Genomic_DNA"/>
</dbReference>
<dbReference type="InterPro" id="IPR045384">
    <property type="entry name" value="DUF6527"/>
</dbReference>
<feature type="region of interest" description="Disordered" evidence="1">
    <location>
        <begin position="101"/>
        <end position="123"/>
    </location>
</feature>
<feature type="compositionally biased region" description="Basic residues" evidence="1">
    <location>
        <begin position="106"/>
        <end position="117"/>
    </location>
</feature>
<comment type="caution">
    <text evidence="2">The sequence shown here is derived from an EMBL/GenBank/DDBJ whole genome shotgun (WGS) entry which is preliminary data.</text>
</comment>
<accession>A0ABT4VV74</accession>
<organism evidence="2 3">
    <name type="scientific">Hoeflea poritis</name>
    <dbReference type="NCBI Taxonomy" id="2993659"/>
    <lineage>
        <taxon>Bacteria</taxon>
        <taxon>Pseudomonadati</taxon>
        <taxon>Pseudomonadota</taxon>
        <taxon>Alphaproteobacteria</taxon>
        <taxon>Hyphomicrobiales</taxon>
        <taxon>Rhizobiaceae</taxon>
        <taxon>Hoeflea</taxon>
    </lineage>
</organism>
<gene>
    <name evidence="2" type="ORF">OOZ53_24915</name>
</gene>
<evidence type="ECO:0000313" key="2">
    <source>
        <dbReference type="EMBL" id="MDA4848622.1"/>
    </source>
</evidence>
<evidence type="ECO:0000313" key="3">
    <source>
        <dbReference type="Proteomes" id="UP001148313"/>
    </source>
</evidence>
<protein>
    <submittedName>
        <fullName evidence="2">DUF6527 family protein</fullName>
    </submittedName>
</protein>